<gene>
    <name evidence="1" type="ORF">H8E41_03540</name>
</gene>
<dbReference type="EMBL" id="JACNJZ010000061">
    <property type="protein sequence ID" value="MBC8316953.1"/>
    <property type="molecule type" value="Genomic_DNA"/>
</dbReference>
<dbReference type="Proteomes" id="UP000614424">
    <property type="component" value="Unassembled WGS sequence"/>
</dbReference>
<evidence type="ECO:0008006" key="3">
    <source>
        <dbReference type="Google" id="ProtNLM"/>
    </source>
</evidence>
<comment type="caution">
    <text evidence="1">The sequence shown here is derived from an EMBL/GenBank/DDBJ whole genome shotgun (WGS) entry which is preliminary data.</text>
</comment>
<protein>
    <recommendedName>
        <fullName evidence="3">Universal stress protein</fullName>
    </recommendedName>
</protein>
<name>A0A8J6NEE9_9BACT</name>
<evidence type="ECO:0000313" key="1">
    <source>
        <dbReference type="EMBL" id="MBC8316953.1"/>
    </source>
</evidence>
<reference evidence="1 2" key="1">
    <citation type="submission" date="2020-08" db="EMBL/GenBank/DDBJ databases">
        <title>Bridging the membrane lipid divide: bacteria of the FCB group superphylum have the potential to synthesize archaeal ether lipids.</title>
        <authorList>
            <person name="Villanueva L."/>
            <person name="Von Meijenfeldt F.A.B."/>
            <person name="Westbye A.B."/>
            <person name="Yadav S."/>
            <person name="Hopmans E.C."/>
            <person name="Dutilh B.E."/>
            <person name="Sinninghe Damste J.S."/>
        </authorList>
    </citation>
    <scope>NUCLEOTIDE SEQUENCE [LARGE SCALE GENOMIC DNA]</scope>
    <source>
        <strain evidence="1">NIOZ-UU47</strain>
    </source>
</reference>
<sequence>METTTQKSLLITVRDTISCSQGVRFVGSFFKKHDDLMLTLFYVMPNPVSDQSMMDPWAEENTSVSVFPSAIAKVFTLCTNVLLKKGFSENQIHKIARRKQSGTVQDIISEGKRGLYDAVILGKKSTSFLENIFAGNMGHDILEKELAAPVWFCRDPDETRKNVLLCLDGSSMGEKVANHVGYILQNENHHSVTLFYVDKGQRVDQEKIFLDATAVLKSYSIPDDRINKSTVTSLRVTNTILAKAEREKFAVIAIGSIGRTATKGICDRIIGTKCKNIFNEIDKTALWIVP</sequence>
<dbReference type="Gene3D" id="3.40.50.12370">
    <property type="match status" value="1"/>
</dbReference>
<evidence type="ECO:0000313" key="2">
    <source>
        <dbReference type="Proteomes" id="UP000614424"/>
    </source>
</evidence>
<organism evidence="1 2">
    <name type="scientific">Candidatus Desulfobia pelagia</name>
    <dbReference type="NCBI Taxonomy" id="2841692"/>
    <lineage>
        <taxon>Bacteria</taxon>
        <taxon>Pseudomonadati</taxon>
        <taxon>Thermodesulfobacteriota</taxon>
        <taxon>Desulfobulbia</taxon>
        <taxon>Desulfobulbales</taxon>
        <taxon>Desulfobulbaceae</taxon>
        <taxon>Candidatus Desulfobia</taxon>
    </lineage>
</organism>
<proteinExistence type="predicted"/>
<accession>A0A8J6NEE9</accession>
<dbReference type="AlphaFoldDB" id="A0A8J6NEE9"/>